<dbReference type="InterPro" id="IPR052929">
    <property type="entry name" value="RNase_H-like_EbsB-rel"/>
</dbReference>
<evidence type="ECO:0000313" key="3">
    <source>
        <dbReference type="Proteomes" id="UP000275267"/>
    </source>
</evidence>
<feature type="domain" description="RNase H type-1" evidence="1">
    <location>
        <begin position="41"/>
        <end position="129"/>
    </location>
</feature>
<dbReference type="PANTHER" id="PTHR47074:SF11">
    <property type="entry name" value="REVERSE TRANSCRIPTASE-LIKE PROTEIN"/>
    <property type="match status" value="1"/>
</dbReference>
<name>A0A3L6QEI7_PANMI</name>
<sequence length="129" mass="13997">MRNADDLAFAIQQKSAEEFLNMNRKKEAKVAGPNPAWSKPPRDFLKINSDSSFSAITGQGGWGFVIRDDEGSVIHAAAGKLERLRDALQAEVIACSEGAKAAAEKRICKVIFETDSLILKQAMADDSIS</sequence>
<evidence type="ECO:0000259" key="1">
    <source>
        <dbReference type="PROSITE" id="PS50879"/>
    </source>
</evidence>
<dbReference type="InterPro" id="IPR036397">
    <property type="entry name" value="RNaseH_sf"/>
</dbReference>
<accession>A0A3L6QEI7</accession>
<dbReference type="EMBL" id="PQIB02000012">
    <property type="protein sequence ID" value="RLM79128.1"/>
    <property type="molecule type" value="Genomic_DNA"/>
</dbReference>
<dbReference type="InterPro" id="IPR012337">
    <property type="entry name" value="RNaseH-like_sf"/>
</dbReference>
<dbReference type="OrthoDB" id="679727at2759"/>
<dbReference type="SUPFAM" id="SSF53098">
    <property type="entry name" value="Ribonuclease H-like"/>
    <property type="match status" value="1"/>
</dbReference>
<dbReference type="InterPro" id="IPR002156">
    <property type="entry name" value="RNaseH_domain"/>
</dbReference>
<proteinExistence type="predicted"/>
<dbReference type="STRING" id="4540.A0A3L6QEI7"/>
<dbReference type="PANTHER" id="PTHR47074">
    <property type="entry name" value="BNAC02G40300D PROTEIN"/>
    <property type="match status" value="1"/>
</dbReference>
<dbReference type="AlphaFoldDB" id="A0A3L6QEI7"/>
<dbReference type="Pfam" id="PF13456">
    <property type="entry name" value="RVT_3"/>
    <property type="match status" value="1"/>
</dbReference>
<dbReference type="GO" id="GO:0003676">
    <property type="term" value="F:nucleic acid binding"/>
    <property type="evidence" value="ECO:0007669"/>
    <property type="project" value="InterPro"/>
</dbReference>
<reference evidence="3" key="1">
    <citation type="journal article" date="2019" name="Nat. Commun.">
        <title>The genome of broomcorn millet.</title>
        <authorList>
            <person name="Zou C."/>
            <person name="Miki D."/>
            <person name="Li D."/>
            <person name="Tang Q."/>
            <person name="Xiao L."/>
            <person name="Rajput S."/>
            <person name="Deng P."/>
            <person name="Jia W."/>
            <person name="Huang R."/>
            <person name="Zhang M."/>
            <person name="Sun Y."/>
            <person name="Hu J."/>
            <person name="Fu X."/>
            <person name="Schnable P.S."/>
            <person name="Li F."/>
            <person name="Zhang H."/>
            <person name="Feng B."/>
            <person name="Zhu X."/>
            <person name="Liu R."/>
            <person name="Schnable J.C."/>
            <person name="Zhu J.-K."/>
            <person name="Zhang H."/>
        </authorList>
    </citation>
    <scope>NUCLEOTIDE SEQUENCE [LARGE SCALE GENOMIC DNA]</scope>
</reference>
<dbReference type="GO" id="GO:0004523">
    <property type="term" value="F:RNA-DNA hybrid ribonuclease activity"/>
    <property type="evidence" value="ECO:0007669"/>
    <property type="project" value="InterPro"/>
</dbReference>
<keyword evidence="3" id="KW-1185">Reference proteome</keyword>
<dbReference type="InterPro" id="IPR044730">
    <property type="entry name" value="RNase_H-like_dom_plant"/>
</dbReference>
<protein>
    <recommendedName>
        <fullName evidence="1">RNase H type-1 domain-containing protein</fullName>
    </recommendedName>
</protein>
<evidence type="ECO:0000313" key="2">
    <source>
        <dbReference type="EMBL" id="RLM79128.1"/>
    </source>
</evidence>
<dbReference type="Proteomes" id="UP000275267">
    <property type="component" value="Unassembled WGS sequence"/>
</dbReference>
<dbReference type="PROSITE" id="PS50879">
    <property type="entry name" value="RNASE_H_1"/>
    <property type="match status" value="1"/>
</dbReference>
<gene>
    <name evidence="2" type="ORF">C2845_PM12G12490</name>
</gene>
<comment type="caution">
    <text evidence="2">The sequence shown here is derived from an EMBL/GenBank/DDBJ whole genome shotgun (WGS) entry which is preliminary data.</text>
</comment>
<dbReference type="Gene3D" id="3.30.420.10">
    <property type="entry name" value="Ribonuclease H-like superfamily/Ribonuclease H"/>
    <property type="match status" value="1"/>
</dbReference>
<dbReference type="CDD" id="cd06222">
    <property type="entry name" value="RNase_H_like"/>
    <property type="match status" value="1"/>
</dbReference>
<organism evidence="2 3">
    <name type="scientific">Panicum miliaceum</name>
    <name type="common">Proso millet</name>
    <name type="synonym">Broomcorn millet</name>
    <dbReference type="NCBI Taxonomy" id="4540"/>
    <lineage>
        <taxon>Eukaryota</taxon>
        <taxon>Viridiplantae</taxon>
        <taxon>Streptophyta</taxon>
        <taxon>Embryophyta</taxon>
        <taxon>Tracheophyta</taxon>
        <taxon>Spermatophyta</taxon>
        <taxon>Magnoliopsida</taxon>
        <taxon>Liliopsida</taxon>
        <taxon>Poales</taxon>
        <taxon>Poaceae</taxon>
        <taxon>PACMAD clade</taxon>
        <taxon>Panicoideae</taxon>
        <taxon>Panicodae</taxon>
        <taxon>Paniceae</taxon>
        <taxon>Panicinae</taxon>
        <taxon>Panicum</taxon>
        <taxon>Panicum sect. Panicum</taxon>
    </lineage>
</organism>